<dbReference type="Proteomes" id="UP000054928">
    <property type="component" value="Unassembled WGS sequence"/>
</dbReference>
<evidence type="ECO:0000313" key="1">
    <source>
        <dbReference type="EMBL" id="CEG41359.1"/>
    </source>
</evidence>
<name>A0A0P1AL66_PLAHL</name>
<sequence length="162" mass="18097">MEKVDETKEAAGNGSVNVLDVVPTEKADALAANRDLASSMAIPAAEPTEIFDKLEETNAENFVRTIWKIVDEFYDRNETQFCSSAWEGEIATCIGIKWPTTLVFLVGYFSRIRFSTSLLQFNLDIVRVCCGKDHGMPDTPQNHVILYKEHHLVVGVADLPTF</sequence>
<protein>
    <submittedName>
        <fullName evidence="1">Uncharacterized protein</fullName>
    </submittedName>
</protein>
<dbReference type="RefSeq" id="XP_024577728.1">
    <property type="nucleotide sequence ID" value="XM_024727119.1"/>
</dbReference>
<keyword evidence="2" id="KW-1185">Reference proteome</keyword>
<proteinExistence type="predicted"/>
<organism evidence="1 2">
    <name type="scientific">Plasmopara halstedii</name>
    <name type="common">Downy mildew of sunflower</name>
    <dbReference type="NCBI Taxonomy" id="4781"/>
    <lineage>
        <taxon>Eukaryota</taxon>
        <taxon>Sar</taxon>
        <taxon>Stramenopiles</taxon>
        <taxon>Oomycota</taxon>
        <taxon>Peronosporomycetes</taxon>
        <taxon>Peronosporales</taxon>
        <taxon>Peronosporaceae</taxon>
        <taxon>Plasmopara</taxon>
    </lineage>
</organism>
<dbReference type="GeneID" id="36406764"/>
<dbReference type="AlphaFoldDB" id="A0A0P1AL66"/>
<dbReference type="EMBL" id="CCYD01000553">
    <property type="protein sequence ID" value="CEG41359.1"/>
    <property type="molecule type" value="Genomic_DNA"/>
</dbReference>
<evidence type="ECO:0000313" key="2">
    <source>
        <dbReference type="Proteomes" id="UP000054928"/>
    </source>
</evidence>
<accession>A0A0P1AL66</accession>
<reference evidence="2" key="1">
    <citation type="submission" date="2014-09" db="EMBL/GenBank/DDBJ databases">
        <authorList>
            <person name="Sharma Rahul"/>
            <person name="Thines Marco"/>
        </authorList>
    </citation>
    <scope>NUCLEOTIDE SEQUENCE [LARGE SCALE GENOMIC DNA]</scope>
</reference>